<dbReference type="GO" id="GO:0004781">
    <property type="term" value="F:sulfate adenylyltransferase (ATP) activity"/>
    <property type="evidence" value="ECO:0007669"/>
    <property type="project" value="InterPro"/>
</dbReference>
<feature type="domain" description="Sulphate adenylyltransferase catalytic" evidence="10">
    <location>
        <begin position="408"/>
        <end position="629"/>
    </location>
</feature>
<evidence type="ECO:0000313" key="13">
    <source>
        <dbReference type="Proteomes" id="UP000614601"/>
    </source>
</evidence>
<dbReference type="SUPFAM" id="SSF88697">
    <property type="entry name" value="PUA domain-like"/>
    <property type="match status" value="1"/>
</dbReference>
<sequence length="638" mass="72034">MSPVKSLVNENLINCKIQEHKVNREERAAILGHHAGFRGCTLWFTGLSGAGKTTLSFALEKILIQLGIPAYGLDGDNVRHGLCKNLGFQKEERAENIRRVAELSKLCADMGMVMLASFISPYRCDRNNAREIHEKDNLKFFEIHVSTSLEVCEARDIKGLYKKARLGQIRGFTGIDAEYEVPAKPDLTLDTAQLSEAECVKKLLKFLVEEEILPKELFDHYNEPPVKELFVKSEEEKKTLLEAAKDAPEVEMELVDLQWLQVLAEGWATPLTGFMRERQYLQSLHFDQVFDLTKKCAQLNGGSAEVSERTPLYEPISQSVPIVLPISTEQKDKIGNAKMVKLNYNSKLVAVLEEPEVFVHNKVERVQRQFACTDVRHPAVEMILNSGDWCLGGDVKVFDRIVYNDGLDQYRKTPNELRAEFAEKQSDCVFAFQLRNPIHNGHALLMRETREMLSKRYQKPMLLLHPLGGWTKDSDVPLEIRIRQHEEVLKSGVLSNDWTVLAIFPSPMLYAGPTEVQWHARARVAAGVSAYIVGRDPAGIQDPKTGGFLYDPTHGAKVLAMTPGLTELEIIPFRVAAYDKKNGCMGFFDESRKEDFDFISGTRMRGLARAGEEPPEGFMVPEAWTVLADYYKSIAQSK</sequence>
<evidence type="ECO:0000256" key="6">
    <source>
        <dbReference type="ARBA" id="ARBA00022741"/>
    </source>
</evidence>
<keyword evidence="4" id="KW-0808">Transferase</keyword>
<evidence type="ECO:0000256" key="4">
    <source>
        <dbReference type="ARBA" id="ARBA00022679"/>
    </source>
</evidence>
<name>A0A811L225_9BILA</name>
<keyword evidence="13" id="KW-1185">Reference proteome</keyword>
<dbReference type="EMBL" id="CAJFCW020000004">
    <property type="protein sequence ID" value="CAG9114807.1"/>
    <property type="molecule type" value="Genomic_DNA"/>
</dbReference>
<dbReference type="Gene3D" id="3.10.400.10">
    <property type="entry name" value="Sulfate adenylyltransferase"/>
    <property type="match status" value="1"/>
</dbReference>
<gene>
    <name evidence="12" type="ORF">BOKJ2_LOCUS9350</name>
</gene>
<dbReference type="GO" id="GO:0004020">
    <property type="term" value="F:adenylylsulfate kinase activity"/>
    <property type="evidence" value="ECO:0007669"/>
    <property type="project" value="InterPro"/>
</dbReference>
<comment type="similarity">
    <text evidence="2">In the N-terminal section; belongs to the APS kinase family.</text>
</comment>
<evidence type="ECO:0000256" key="5">
    <source>
        <dbReference type="ARBA" id="ARBA00022695"/>
    </source>
</evidence>
<dbReference type="InterPro" id="IPR002891">
    <property type="entry name" value="APS"/>
</dbReference>
<dbReference type="InterPro" id="IPR002650">
    <property type="entry name" value="Sulphate_adenylyltransferase"/>
</dbReference>
<protein>
    <submittedName>
        <fullName evidence="12">Uncharacterized protein</fullName>
    </submittedName>
</protein>
<dbReference type="PANTHER" id="PTHR11055:SF1">
    <property type="entry name" value="PAPS SYNTHETASE, ISOFORM D"/>
    <property type="match status" value="1"/>
</dbReference>
<comment type="similarity">
    <text evidence="3">In the C-terminal section; belongs to the sulfate adenylyltransferase family.</text>
</comment>
<dbReference type="GO" id="GO:0005524">
    <property type="term" value="F:ATP binding"/>
    <property type="evidence" value="ECO:0007669"/>
    <property type="project" value="UniProtKB-KW"/>
</dbReference>
<dbReference type="FunFam" id="3.40.50.620:FF:000006">
    <property type="entry name" value="bifunctional 3'-phosphoadenosine 5'-phosphosulfate synthase 1"/>
    <property type="match status" value="1"/>
</dbReference>
<dbReference type="InterPro" id="IPR015947">
    <property type="entry name" value="PUA-like_sf"/>
</dbReference>
<dbReference type="Pfam" id="PF01583">
    <property type="entry name" value="APS_kinase"/>
    <property type="match status" value="1"/>
</dbReference>
<dbReference type="AlphaFoldDB" id="A0A811L225"/>
<reference evidence="12" key="1">
    <citation type="submission" date="2020-09" db="EMBL/GenBank/DDBJ databases">
        <authorList>
            <person name="Kikuchi T."/>
        </authorList>
    </citation>
    <scope>NUCLEOTIDE SEQUENCE</scope>
    <source>
        <strain evidence="12">SH1</strain>
    </source>
</reference>
<proteinExistence type="inferred from homology"/>
<dbReference type="NCBIfam" id="TIGR00455">
    <property type="entry name" value="apsK"/>
    <property type="match status" value="1"/>
</dbReference>
<keyword evidence="8" id="KW-0067">ATP-binding</keyword>
<evidence type="ECO:0000259" key="11">
    <source>
        <dbReference type="Pfam" id="PF14306"/>
    </source>
</evidence>
<evidence type="ECO:0000256" key="2">
    <source>
        <dbReference type="ARBA" id="ARBA00007268"/>
    </source>
</evidence>
<organism evidence="12 13">
    <name type="scientific">Bursaphelenchus okinawaensis</name>
    <dbReference type="NCBI Taxonomy" id="465554"/>
    <lineage>
        <taxon>Eukaryota</taxon>
        <taxon>Metazoa</taxon>
        <taxon>Ecdysozoa</taxon>
        <taxon>Nematoda</taxon>
        <taxon>Chromadorea</taxon>
        <taxon>Rhabditida</taxon>
        <taxon>Tylenchina</taxon>
        <taxon>Tylenchomorpha</taxon>
        <taxon>Aphelenchoidea</taxon>
        <taxon>Aphelenchoididae</taxon>
        <taxon>Bursaphelenchus</taxon>
    </lineage>
</organism>
<dbReference type="CDD" id="cd00517">
    <property type="entry name" value="ATPS"/>
    <property type="match status" value="1"/>
</dbReference>
<dbReference type="NCBIfam" id="NF003013">
    <property type="entry name" value="PRK03846.1"/>
    <property type="match status" value="1"/>
</dbReference>
<evidence type="ECO:0000259" key="9">
    <source>
        <dbReference type="Pfam" id="PF01583"/>
    </source>
</evidence>
<evidence type="ECO:0000256" key="7">
    <source>
        <dbReference type="ARBA" id="ARBA00022777"/>
    </source>
</evidence>
<keyword evidence="6" id="KW-0547">Nucleotide-binding</keyword>
<dbReference type="PANTHER" id="PTHR11055">
    <property type="entry name" value="BIFUNCTIONAL 3'-PHOSPHOADENOSINE 5'-PHOSPHOSULFATE SYNTHASE"/>
    <property type="match status" value="1"/>
</dbReference>
<comment type="pathway">
    <text evidence="1">Sulfur metabolism; sulfate assimilation.</text>
</comment>
<dbReference type="InterPro" id="IPR025980">
    <property type="entry name" value="ATP-Sase_PUA-like_dom"/>
</dbReference>
<evidence type="ECO:0000313" key="12">
    <source>
        <dbReference type="EMBL" id="CAD5221249.1"/>
    </source>
</evidence>
<dbReference type="InterPro" id="IPR024951">
    <property type="entry name" value="Sulfurylase_cat_dom"/>
</dbReference>
<comment type="caution">
    <text evidence="12">The sequence shown here is derived from an EMBL/GenBank/DDBJ whole genome shotgun (WGS) entry which is preliminary data.</text>
</comment>
<dbReference type="Gene3D" id="3.40.50.620">
    <property type="entry name" value="HUPs"/>
    <property type="match status" value="1"/>
</dbReference>
<dbReference type="GO" id="GO:0050428">
    <property type="term" value="P:3'-phosphoadenosine 5'-phosphosulfate biosynthetic process"/>
    <property type="evidence" value="ECO:0007669"/>
    <property type="project" value="TreeGrafter"/>
</dbReference>
<dbReference type="HAMAP" id="MF_00065">
    <property type="entry name" value="Adenylyl_sulf_kinase"/>
    <property type="match status" value="1"/>
</dbReference>
<feature type="domain" description="APS kinase" evidence="9">
    <location>
        <begin position="38"/>
        <end position="190"/>
    </location>
</feature>
<dbReference type="UniPathway" id="UPA00097"/>
<feature type="domain" description="ATP-sulfurylase PUA-like" evidence="11">
    <location>
        <begin position="226"/>
        <end position="399"/>
    </location>
</feature>
<dbReference type="InterPro" id="IPR014729">
    <property type="entry name" value="Rossmann-like_a/b/a_fold"/>
</dbReference>
<dbReference type="InterPro" id="IPR027417">
    <property type="entry name" value="P-loop_NTPase"/>
</dbReference>
<dbReference type="OrthoDB" id="506431at2759"/>
<evidence type="ECO:0000256" key="1">
    <source>
        <dbReference type="ARBA" id="ARBA00005050"/>
    </source>
</evidence>
<dbReference type="Pfam" id="PF14306">
    <property type="entry name" value="PUA_2"/>
    <property type="match status" value="1"/>
</dbReference>
<dbReference type="EMBL" id="CAJFDH010000004">
    <property type="protein sequence ID" value="CAD5221249.1"/>
    <property type="molecule type" value="Genomic_DNA"/>
</dbReference>
<keyword evidence="7" id="KW-0418">Kinase</keyword>
<accession>A0A811L225</accession>
<dbReference type="Gene3D" id="3.40.50.300">
    <property type="entry name" value="P-loop containing nucleotide triphosphate hydrolases"/>
    <property type="match status" value="1"/>
</dbReference>
<dbReference type="SUPFAM" id="SSF52374">
    <property type="entry name" value="Nucleotidylyl transferase"/>
    <property type="match status" value="1"/>
</dbReference>
<dbReference type="CDD" id="cd02027">
    <property type="entry name" value="APSK"/>
    <property type="match status" value="1"/>
</dbReference>
<dbReference type="Pfam" id="PF01747">
    <property type="entry name" value="ATP-sulfurylase"/>
    <property type="match status" value="1"/>
</dbReference>
<dbReference type="GO" id="GO:0000103">
    <property type="term" value="P:sulfate assimilation"/>
    <property type="evidence" value="ECO:0007669"/>
    <property type="project" value="UniProtKB-UniPathway"/>
</dbReference>
<evidence type="ECO:0000256" key="8">
    <source>
        <dbReference type="ARBA" id="ARBA00022840"/>
    </source>
</evidence>
<dbReference type="Proteomes" id="UP000614601">
    <property type="component" value="Unassembled WGS sequence"/>
</dbReference>
<dbReference type="InterPro" id="IPR059117">
    <property type="entry name" value="APS_kinase_dom"/>
</dbReference>
<dbReference type="SUPFAM" id="SSF52540">
    <property type="entry name" value="P-loop containing nucleoside triphosphate hydrolases"/>
    <property type="match status" value="1"/>
</dbReference>
<evidence type="ECO:0000256" key="3">
    <source>
        <dbReference type="ARBA" id="ARBA00009290"/>
    </source>
</evidence>
<dbReference type="Proteomes" id="UP000783686">
    <property type="component" value="Unassembled WGS sequence"/>
</dbReference>
<evidence type="ECO:0000259" key="10">
    <source>
        <dbReference type="Pfam" id="PF01747"/>
    </source>
</evidence>
<keyword evidence="5" id="KW-0548">Nucleotidyltransferase</keyword>